<protein>
    <submittedName>
        <fullName evidence="2">Armadillo-like helical domain-containing protein 2</fullName>
    </submittedName>
</protein>
<dbReference type="AlphaFoldDB" id="A0A8M1KVY1"/>
<dbReference type="PANTHER" id="PTHR37679:SF1">
    <property type="entry name" value="ARMADILLO-LIKE HELICAL DOMAIN-CONTAINING PROTEIN 2"/>
    <property type="match status" value="1"/>
</dbReference>
<evidence type="ECO:0000313" key="2">
    <source>
        <dbReference type="RefSeq" id="XP_042566653.1"/>
    </source>
</evidence>
<organism evidence="1 2">
    <name type="scientific">Clupea harengus</name>
    <name type="common">Atlantic herring</name>
    <dbReference type="NCBI Taxonomy" id="7950"/>
    <lineage>
        <taxon>Eukaryota</taxon>
        <taxon>Metazoa</taxon>
        <taxon>Chordata</taxon>
        <taxon>Craniata</taxon>
        <taxon>Vertebrata</taxon>
        <taxon>Euteleostomi</taxon>
        <taxon>Actinopterygii</taxon>
        <taxon>Neopterygii</taxon>
        <taxon>Teleostei</taxon>
        <taxon>Clupei</taxon>
        <taxon>Clupeiformes</taxon>
        <taxon>Clupeoidei</taxon>
        <taxon>Clupeidae</taxon>
        <taxon>Clupea</taxon>
    </lineage>
</organism>
<evidence type="ECO:0000313" key="1">
    <source>
        <dbReference type="Proteomes" id="UP000515152"/>
    </source>
</evidence>
<dbReference type="KEGG" id="char:122133823"/>
<sequence length="239" mass="26874">MNQHLFKLYNSIKFYLFGGEEIRQATEEDNGKIRHHKSIRDAGALLQDEALPLKQRLEAAHNLGVLGYTVQLATEEHEAVEQLNLTACFCPAPGGYEAANICFDFLPTMVDLLGSPERSDEELVLLLKALSVACYVHLRNQARVCSLGLLVTATTLLVPANPRSPMVRKWACHLLDVLCYNNVPALRALRPVPGLQASLERLEAEDWTHWPRNYAEILLRVLGFWPAEPSQEDDDTDMQ</sequence>
<accession>A0A8M1KVY1</accession>
<dbReference type="PANTHER" id="PTHR37679">
    <property type="entry name" value="ARMADILLO-LIKE HELICAL DOMAIN-CONTAINING PROTEIN 2"/>
    <property type="match status" value="1"/>
</dbReference>
<reference evidence="2" key="1">
    <citation type="submission" date="2025-08" db="UniProtKB">
        <authorList>
            <consortium name="RefSeq"/>
        </authorList>
    </citation>
    <scope>IDENTIFICATION</scope>
</reference>
<dbReference type="OrthoDB" id="5971936at2759"/>
<dbReference type="Pfam" id="PF17822">
    <property type="entry name" value="ARMH2"/>
    <property type="match status" value="1"/>
</dbReference>
<keyword evidence="1" id="KW-1185">Reference proteome</keyword>
<proteinExistence type="predicted"/>
<dbReference type="GeneID" id="122133823"/>
<gene>
    <name evidence="2" type="primary">LOC122133823</name>
</gene>
<dbReference type="Proteomes" id="UP000515152">
    <property type="component" value="Chromosome 19"/>
</dbReference>
<name>A0A8M1KVY1_CLUHA</name>
<dbReference type="RefSeq" id="XP_042566653.1">
    <property type="nucleotide sequence ID" value="XM_042710719.1"/>
</dbReference>
<dbReference type="InterPro" id="IPR040268">
    <property type="entry name" value="ARMH2"/>
</dbReference>